<name>A0A8J8M808_9FIRM</name>
<sequence length="58" mass="6987">MVDITEKFNYFAVKMLDATYRDFINTDVEYQELDCYLDNNKHRFETIINSLMRKIGSL</sequence>
<evidence type="ECO:0000313" key="1">
    <source>
        <dbReference type="EMBL" id="QUH28097.1"/>
    </source>
</evidence>
<organism evidence="1 2">
    <name type="scientific">Vallitalea guaymasensis</name>
    <dbReference type="NCBI Taxonomy" id="1185412"/>
    <lineage>
        <taxon>Bacteria</taxon>
        <taxon>Bacillati</taxon>
        <taxon>Bacillota</taxon>
        <taxon>Clostridia</taxon>
        <taxon>Lachnospirales</taxon>
        <taxon>Vallitaleaceae</taxon>
        <taxon>Vallitalea</taxon>
    </lineage>
</organism>
<dbReference type="AlphaFoldDB" id="A0A8J8M808"/>
<evidence type="ECO:0000313" key="2">
    <source>
        <dbReference type="Proteomes" id="UP000677305"/>
    </source>
</evidence>
<keyword evidence="2" id="KW-1185">Reference proteome</keyword>
<gene>
    <name evidence="1" type="ORF">HYG85_03865</name>
</gene>
<accession>A0A8J8M808</accession>
<dbReference type="RefSeq" id="WP_212692364.1">
    <property type="nucleotide sequence ID" value="NZ_CP058561.1"/>
</dbReference>
<dbReference type="EMBL" id="CP058561">
    <property type="protein sequence ID" value="QUH28097.1"/>
    <property type="molecule type" value="Genomic_DNA"/>
</dbReference>
<dbReference type="Proteomes" id="UP000677305">
    <property type="component" value="Chromosome"/>
</dbReference>
<dbReference type="KEGG" id="vgu:HYG85_03865"/>
<proteinExistence type="predicted"/>
<reference evidence="1 2" key="1">
    <citation type="submission" date="2020-07" db="EMBL/GenBank/DDBJ databases">
        <title>Vallitalea guaymasensis genome.</title>
        <authorList>
            <person name="Postec A."/>
        </authorList>
    </citation>
    <scope>NUCLEOTIDE SEQUENCE [LARGE SCALE GENOMIC DNA]</scope>
    <source>
        <strain evidence="1 2">Ra1766G1</strain>
    </source>
</reference>
<protein>
    <submittedName>
        <fullName evidence="1">Uncharacterized protein</fullName>
    </submittedName>
</protein>